<evidence type="ECO:0000259" key="6">
    <source>
        <dbReference type="PROSITE" id="PS50021"/>
    </source>
</evidence>
<dbReference type="Pfam" id="PF00307">
    <property type="entry name" value="CH"/>
    <property type="match status" value="3"/>
</dbReference>
<feature type="region of interest" description="Disordered" evidence="5">
    <location>
        <begin position="469"/>
        <end position="508"/>
    </location>
</feature>
<feature type="repeat" description="Filamin" evidence="4">
    <location>
        <begin position="1230"/>
        <end position="1323"/>
    </location>
</feature>
<dbReference type="GO" id="GO:0051015">
    <property type="term" value="F:actin filament binding"/>
    <property type="evidence" value="ECO:0007669"/>
    <property type="project" value="InterPro"/>
</dbReference>
<dbReference type="GO" id="GO:0030036">
    <property type="term" value="P:actin cytoskeleton organization"/>
    <property type="evidence" value="ECO:0007669"/>
    <property type="project" value="InterPro"/>
</dbReference>
<evidence type="ECO:0000256" key="3">
    <source>
        <dbReference type="ARBA" id="ARBA00023203"/>
    </source>
</evidence>
<feature type="compositionally biased region" description="Basic and acidic residues" evidence="5">
    <location>
        <begin position="32"/>
        <end position="43"/>
    </location>
</feature>
<accession>A0A1X7V6D8</accession>
<dbReference type="InterPro" id="IPR001715">
    <property type="entry name" value="CH_dom"/>
</dbReference>
<dbReference type="InterPro" id="IPR017868">
    <property type="entry name" value="Filamin/ABP280_repeat-like"/>
</dbReference>
<feature type="compositionally biased region" description="Basic and acidic residues" evidence="5">
    <location>
        <begin position="655"/>
        <end position="676"/>
    </location>
</feature>
<evidence type="ECO:0000256" key="1">
    <source>
        <dbReference type="ARBA" id="ARBA00009238"/>
    </source>
</evidence>
<keyword evidence="8" id="KW-1185">Reference proteome</keyword>
<feature type="repeat" description="Filamin" evidence="4">
    <location>
        <begin position="1152"/>
        <end position="1229"/>
    </location>
</feature>
<dbReference type="InParanoid" id="A0A1X7V6D8"/>
<feature type="compositionally biased region" description="Basic and acidic residues" evidence="5">
    <location>
        <begin position="619"/>
        <end position="629"/>
    </location>
</feature>
<feature type="region of interest" description="Disordered" evidence="5">
    <location>
        <begin position="555"/>
        <end position="750"/>
    </location>
</feature>
<feature type="compositionally biased region" description="Polar residues" evidence="5">
    <location>
        <begin position="735"/>
        <end position="750"/>
    </location>
</feature>
<organism evidence="7">
    <name type="scientific">Amphimedon queenslandica</name>
    <name type="common">Sponge</name>
    <dbReference type="NCBI Taxonomy" id="400682"/>
    <lineage>
        <taxon>Eukaryota</taxon>
        <taxon>Metazoa</taxon>
        <taxon>Porifera</taxon>
        <taxon>Demospongiae</taxon>
        <taxon>Heteroscleromorpha</taxon>
        <taxon>Haplosclerida</taxon>
        <taxon>Niphatidae</taxon>
        <taxon>Amphimedon</taxon>
    </lineage>
</organism>
<feature type="compositionally biased region" description="Low complexity" evidence="5">
    <location>
        <begin position="713"/>
        <end position="733"/>
    </location>
</feature>
<dbReference type="SMART" id="SM00033">
    <property type="entry name" value="CH"/>
    <property type="match status" value="3"/>
</dbReference>
<dbReference type="PANTHER" id="PTHR38537:SF16">
    <property type="entry name" value="CALPONIN-HOMOLOGY (CH) DOMAIN-CONTAINING PROTEIN"/>
    <property type="match status" value="1"/>
</dbReference>
<feature type="compositionally biased region" description="Basic and acidic residues" evidence="5">
    <location>
        <begin position="469"/>
        <end position="488"/>
    </location>
</feature>
<feature type="repeat" description="Filamin" evidence="4">
    <location>
        <begin position="753"/>
        <end position="848"/>
    </location>
</feature>
<feature type="region of interest" description="Disordered" evidence="5">
    <location>
        <begin position="1"/>
        <end position="43"/>
    </location>
</feature>
<dbReference type="InterPro" id="IPR013783">
    <property type="entry name" value="Ig-like_fold"/>
</dbReference>
<dbReference type="PROSITE" id="PS50194">
    <property type="entry name" value="FILAMIN_REPEAT"/>
    <property type="match status" value="8"/>
</dbReference>
<name>A0A1X7V6D8_AMPQE</name>
<dbReference type="InterPro" id="IPR014756">
    <property type="entry name" value="Ig_E-set"/>
</dbReference>
<dbReference type="PROSITE" id="PS00019">
    <property type="entry name" value="ACTININ_1"/>
    <property type="match status" value="1"/>
</dbReference>
<gene>
    <name evidence="7" type="primary">105312333</name>
</gene>
<feature type="repeat" description="Filamin" evidence="4">
    <location>
        <begin position="1344"/>
        <end position="1402"/>
    </location>
</feature>
<feature type="domain" description="Calponin-homology (CH)" evidence="6">
    <location>
        <begin position="46"/>
        <end position="155"/>
    </location>
</feature>
<feature type="region of interest" description="Disordered" evidence="5">
    <location>
        <begin position="408"/>
        <end position="444"/>
    </location>
</feature>
<feature type="domain" description="Calponin-homology (CH)" evidence="6">
    <location>
        <begin position="164"/>
        <end position="265"/>
    </location>
</feature>
<proteinExistence type="inferred from homology"/>
<dbReference type="STRING" id="400682.A0A1X7V6D8"/>
<evidence type="ECO:0000313" key="7">
    <source>
        <dbReference type="EnsemblMetazoa" id="Aqu2.1.35072_001"/>
    </source>
</evidence>
<dbReference type="Gene3D" id="1.10.418.10">
    <property type="entry name" value="Calponin-like domain"/>
    <property type="match status" value="3"/>
</dbReference>
<dbReference type="KEGG" id="aqu:105312333"/>
<keyword evidence="2" id="KW-0677">Repeat</keyword>
<evidence type="ECO:0000313" key="8">
    <source>
        <dbReference type="Proteomes" id="UP000007879"/>
    </source>
</evidence>
<dbReference type="SUPFAM" id="SSF47576">
    <property type="entry name" value="Calponin-homology domain, CH-domain"/>
    <property type="match status" value="2"/>
</dbReference>
<protein>
    <recommendedName>
        <fullName evidence="6">Calponin-homology (CH) domain-containing protein</fullName>
    </recommendedName>
</protein>
<dbReference type="eggNOG" id="KOG0518">
    <property type="taxonomic scope" value="Eukaryota"/>
</dbReference>
<dbReference type="SMART" id="SM00557">
    <property type="entry name" value="IG_FLMN"/>
    <property type="match status" value="5"/>
</dbReference>
<dbReference type="EnsemblMetazoa" id="Aqu2.1.35072_001">
    <property type="protein sequence ID" value="Aqu2.1.35072_001"/>
    <property type="gene ID" value="Aqu2.1.35072"/>
</dbReference>
<evidence type="ECO:0000256" key="4">
    <source>
        <dbReference type="PROSITE-ProRule" id="PRU00087"/>
    </source>
</evidence>
<feature type="repeat" description="Filamin" evidence="4">
    <location>
        <begin position="957"/>
        <end position="1034"/>
    </location>
</feature>
<sequence length="1503" mass="164972">MNGEQRRSRLNSGDVFSLLSSRPETNPTRTRKASDSNTENKSDWIKDQEKAFTSWINGHLKSSEHQTSITDIRNGLKDGLVLIQLMKTVAPESIQFIRYHKSPRLRLLKLENVQIAFECMKREGLQLLNIEPADIVDGNLKLTLGLLQQLANHYPLPQSDSKRGFSPESMLLWFQLFLPEATITNLTTSWSDGIALSLLLDRLSPGILGNVSQLDPANATGNIQSAMQAANKYFQIPKVVSPNDIAAGKLGPILQYLSYYCSPDSPCHSYLVDWVNCLIPEHSIINFTSDWFDGSALTSLVNVYLPGTMDEGEEDEDEVKIPPIDRVQFLMKSAEDELGIKQLIAPGQFVSKDTEEILRMGYLIQFLNCQTAPGGKRRRSNKRSLDDERATLQSLSSDEAVAVAPTSVSTLSSDFTESAQAEFTGSSPPEVPDSPPLGGDIGHDKFELQIHGSHTDSNDIHKDLVMEEEAKKEEREGLKTYLERKSLQEHVGTSNDRQEEEERDTFDADIKLRTWVRNSDGARRLREQRKSQLDELLAEAELGFDQVLSEIDNISFSNRPSRGSIPRLTPSTSSLPQEEEKLSLDFDFSSGDDENSSFGSQPLLDKEGREGGGNLSNQKEIKQEPKNEETTSLTTGSGSQVKTTSDISVFDDDELKWVEADKEGEVKEREDPKEDGGLDEPDIIEVAYVNDPREESEEKDMDQEEGLGGGPRSTTTTPEPPSECTTSSKTPSPDLSHSPTPQDDIIDSQNKPLPLSFPNYCIVEGSQLKSGGVVNEPITFSVDCTKAGRGRLEIIIEDEKGENLDADGSQIRSNVFKISFVPPSVGEYTVCVLFGEKDVANSPFFCKVTDPNACIPSGRGLDPSSLLIGQEMTFQIDTSGGGPGSLQATFTGSPQPQDFQLVSTKDGIFTYSYTLPSPGTYTLDITWAGRHIRGSPFSITPPVPFCPEACTVVSYPNKSCILGEEISISIDTGKAGYGELRAMLVSPKSEHSCSLSKTGSVYTVTAVPASVGNHSLVLQYGGEEIPQSPVVVHVSDPKAVKIDGSSLHGQELPLNQVLSLPISTAGAGEGTLSVSIRTPNGTSDQGRIQRIESHRYTLFYTPKTEGAYSLEVFYNKVPCLSNPMEFSAARVWSIDDFTLIKAVPVRGNAYQLNKNIEFNVHSPGTEDPSLLQISAVGKSDQSNRAQTGVEYDGMGKYTLMMRATRNDDYKVSITYKETHLKGSPFIVSIHSPTRSSKVAMFDPVIPLRSSQPLELVFDVTQAGEGRLSASAVNSKGLTIPLYVEQVNDEVYRVSFIPRTSDTFMVTVLYADKHVNGSPFRVLYKEQVSSPPVCVQFEPDMNLRGLMGAAVYGRNIGRQEATVVQYERGKYQISFSPSRPDVFDLHVYWFDVEIAGSPFEIDLLGAENESSEALVDSIPYCSSDGKVGLLSATVSGKKTGAVPIKLSTSFEAISTPTKPTSSKKAEKGDESCLVDFLINSHDTYSVNLMWNGKPLDSMPVDIEL</sequence>
<feature type="repeat" description="Filamin" evidence="4">
    <location>
        <begin position="1032"/>
        <end position="1128"/>
    </location>
</feature>
<evidence type="ECO:0000256" key="5">
    <source>
        <dbReference type="SAM" id="MobiDB-lite"/>
    </source>
</evidence>
<dbReference type="Gene3D" id="2.60.40.10">
    <property type="entry name" value="Immunoglobulins"/>
    <property type="match status" value="8"/>
</dbReference>
<dbReference type="InterPro" id="IPR001589">
    <property type="entry name" value="Actinin_actin-bd_CS"/>
</dbReference>
<reference evidence="7" key="2">
    <citation type="submission" date="2017-05" db="UniProtKB">
        <authorList>
            <consortium name="EnsemblMetazoa"/>
        </authorList>
    </citation>
    <scope>IDENTIFICATION</scope>
</reference>
<dbReference type="EnsemblMetazoa" id="XM_011404895.2">
    <property type="protein sequence ID" value="XP_011403197.1"/>
    <property type="gene ID" value="LOC105312333"/>
</dbReference>
<dbReference type="InterPro" id="IPR044801">
    <property type="entry name" value="Filamin"/>
</dbReference>
<feature type="repeat" description="Filamin" evidence="4">
    <location>
        <begin position="1407"/>
        <end position="1503"/>
    </location>
</feature>
<dbReference type="Pfam" id="PF00630">
    <property type="entry name" value="Filamin"/>
    <property type="match status" value="5"/>
</dbReference>
<feature type="compositionally biased region" description="Polar residues" evidence="5">
    <location>
        <begin position="408"/>
        <end position="427"/>
    </location>
</feature>
<keyword evidence="3" id="KW-0009">Actin-binding</keyword>
<comment type="similarity">
    <text evidence="1">Belongs to the filamin family.</text>
</comment>
<dbReference type="PROSITE" id="PS50021">
    <property type="entry name" value="CH"/>
    <property type="match status" value="2"/>
</dbReference>
<feature type="repeat" description="Filamin" evidence="4">
    <location>
        <begin position="846"/>
        <end position="941"/>
    </location>
</feature>
<dbReference type="Proteomes" id="UP000007879">
    <property type="component" value="Unassembled WGS sequence"/>
</dbReference>
<dbReference type="SUPFAM" id="SSF81296">
    <property type="entry name" value="E set domains"/>
    <property type="match status" value="7"/>
</dbReference>
<feature type="compositionally biased region" description="Low complexity" evidence="5">
    <location>
        <begin position="630"/>
        <end position="639"/>
    </location>
</feature>
<dbReference type="PANTHER" id="PTHR38537">
    <property type="entry name" value="JITTERBUG, ISOFORM N"/>
    <property type="match status" value="1"/>
</dbReference>
<evidence type="ECO:0000256" key="2">
    <source>
        <dbReference type="ARBA" id="ARBA00022737"/>
    </source>
</evidence>
<reference evidence="8" key="1">
    <citation type="journal article" date="2010" name="Nature">
        <title>The Amphimedon queenslandica genome and the evolution of animal complexity.</title>
        <authorList>
            <person name="Srivastava M."/>
            <person name="Simakov O."/>
            <person name="Chapman J."/>
            <person name="Fahey B."/>
            <person name="Gauthier M.E."/>
            <person name="Mitros T."/>
            <person name="Richards G.S."/>
            <person name="Conaco C."/>
            <person name="Dacre M."/>
            <person name="Hellsten U."/>
            <person name="Larroux C."/>
            <person name="Putnam N.H."/>
            <person name="Stanke M."/>
            <person name="Adamska M."/>
            <person name="Darling A."/>
            <person name="Degnan S.M."/>
            <person name="Oakley T.H."/>
            <person name="Plachetzki D.C."/>
            <person name="Zhai Y."/>
            <person name="Adamski M."/>
            <person name="Calcino A."/>
            <person name="Cummins S.F."/>
            <person name="Goodstein D.M."/>
            <person name="Harris C."/>
            <person name="Jackson D.J."/>
            <person name="Leys S.P."/>
            <person name="Shu S."/>
            <person name="Woodcroft B.J."/>
            <person name="Vervoort M."/>
            <person name="Kosik K.S."/>
            <person name="Manning G."/>
            <person name="Degnan B.M."/>
            <person name="Rokhsar D.S."/>
        </authorList>
    </citation>
    <scope>NUCLEOTIDE SEQUENCE [LARGE SCALE GENOMIC DNA]</scope>
</reference>
<dbReference type="OrthoDB" id="5334309at2759"/>
<dbReference type="InterPro" id="IPR001298">
    <property type="entry name" value="Filamin/ABP280_rpt"/>
</dbReference>
<feature type="compositionally biased region" description="Polar residues" evidence="5">
    <location>
        <begin position="18"/>
        <end position="28"/>
    </location>
</feature>
<dbReference type="InterPro" id="IPR036872">
    <property type="entry name" value="CH_dom_sf"/>
</dbReference>
<feature type="compositionally biased region" description="Acidic residues" evidence="5">
    <location>
        <begin position="694"/>
        <end position="705"/>
    </location>
</feature>